<dbReference type="PROSITE" id="PS50181">
    <property type="entry name" value="FBOX"/>
    <property type="match status" value="1"/>
</dbReference>
<evidence type="ECO:0000259" key="3">
    <source>
        <dbReference type="PROSITE" id="PS50181"/>
    </source>
</evidence>
<dbReference type="SUPFAM" id="SSF117281">
    <property type="entry name" value="Kelch motif"/>
    <property type="match status" value="1"/>
</dbReference>
<dbReference type="InterPro" id="IPR036047">
    <property type="entry name" value="F-box-like_dom_sf"/>
</dbReference>
<dbReference type="CDD" id="cd22152">
    <property type="entry name" value="F-box_AtAFR-like"/>
    <property type="match status" value="1"/>
</dbReference>
<evidence type="ECO:0000256" key="2">
    <source>
        <dbReference type="ARBA" id="ARBA00022737"/>
    </source>
</evidence>
<reference evidence="4" key="1">
    <citation type="submission" date="2022-12" db="EMBL/GenBank/DDBJ databases">
        <title>Draft genome assemblies for two species of Escallonia (Escalloniales).</title>
        <authorList>
            <person name="Chanderbali A."/>
            <person name="Dervinis C."/>
            <person name="Anghel I."/>
            <person name="Soltis D."/>
            <person name="Soltis P."/>
            <person name="Zapata F."/>
        </authorList>
    </citation>
    <scope>NUCLEOTIDE SEQUENCE</scope>
    <source>
        <strain evidence="4">UCBG64.0493</strain>
        <tissue evidence="4">Leaf</tissue>
    </source>
</reference>
<evidence type="ECO:0000313" key="4">
    <source>
        <dbReference type="EMBL" id="KAK3028839.1"/>
    </source>
</evidence>
<gene>
    <name evidence="4" type="ORF">RJ639_037683</name>
</gene>
<dbReference type="InterPro" id="IPR015915">
    <property type="entry name" value="Kelch-typ_b-propeller"/>
</dbReference>
<dbReference type="EMBL" id="JAVXUP010000401">
    <property type="protein sequence ID" value="KAK3028839.1"/>
    <property type="molecule type" value="Genomic_DNA"/>
</dbReference>
<dbReference type="SUPFAM" id="SSF81383">
    <property type="entry name" value="F-box domain"/>
    <property type="match status" value="1"/>
</dbReference>
<dbReference type="PANTHER" id="PTHR46344:SF27">
    <property type="entry name" value="KELCH REPEAT SUPERFAMILY PROTEIN"/>
    <property type="match status" value="1"/>
</dbReference>
<sequence>MGAFLSLAGINRGTSEYKELTLGETCKRQRTSSLFYGKNSRLIPSLPDEITIQILARLPRASYFTLRLVARNWKAAITSPELFNLRKELGLTEEWLYLLTKVEDDKLVWQALDPWSRKWQRLPPMPNVVSNDEHRKGLSGLWTWNLVGPYTNIANVMRRWLRWNDEPEPLPFSGCATGALGSCLYVLGGFSRDSAMRCVWKYDPVLNAWSEVPPMSTGRAYCRTSVLDNKLYVVGGVSQGRGGVAPLQSAEVFDPCSGAWSQLPSMPFSKAELLPMPYFADMLKPIATGMTSYRGKLCVPQSLYSWPFFVDVGGETYDPLTDTWEEMPTGMGDGWPARQAGTKLSVVVDGELYSFDPSSSLSSGKIKVYDQKEDAWKVVIEKVPKCDFTDTESPYLLAAFHGKLHFIAKDANHDIAVMQADICDDLSTLTSTSSSTLPHCLLEHPASATELGTVVWKVIATRNSGSAELVNCLVLDI</sequence>
<accession>A0AA88WL60</accession>
<organism evidence="4 5">
    <name type="scientific">Escallonia herrerae</name>
    <dbReference type="NCBI Taxonomy" id="1293975"/>
    <lineage>
        <taxon>Eukaryota</taxon>
        <taxon>Viridiplantae</taxon>
        <taxon>Streptophyta</taxon>
        <taxon>Embryophyta</taxon>
        <taxon>Tracheophyta</taxon>
        <taxon>Spermatophyta</taxon>
        <taxon>Magnoliopsida</taxon>
        <taxon>eudicotyledons</taxon>
        <taxon>Gunneridae</taxon>
        <taxon>Pentapetalae</taxon>
        <taxon>asterids</taxon>
        <taxon>campanulids</taxon>
        <taxon>Escalloniales</taxon>
        <taxon>Escalloniaceae</taxon>
        <taxon>Escallonia</taxon>
    </lineage>
</organism>
<dbReference type="PANTHER" id="PTHR46344">
    <property type="entry name" value="OS02G0202900 PROTEIN"/>
    <property type="match status" value="1"/>
</dbReference>
<dbReference type="InterPro" id="IPR001810">
    <property type="entry name" value="F-box_dom"/>
</dbReference>
<dbReference type="Pfam" id="PF25210">
    <property type="entry name" value="Kelch_FKB95"/>
    <property type="match status" value="1"/>
</dbReference>
<dbReference type="Gene3D" id="1.20.1280.50">
    <property type="match status" value="1"/>
</dbReference>
<feature type="domain" description="F-box" evidence="3">
    <location>
        <begin position="40"/>
        <end position="86"/>
    </location>
</feature>
<comment type="caution">
    <text evidence="4">The sequence shown here is derived from an EMBL/GenBank/DDBJ whole genome shotgun (WGS) entry which is preliminary data.</text>
</comment>
<dbReference type="SMART" id="SM00256">
    <property type="entry name" value="FBOX"/>
    <property type="match status" value="1"/>
</dbReference>
<evidence type="ECO:0000256" key="1">
    <source>
        <dbReference type="ARBA" id="ARBA00022441"/>
    </source>
</evidence>
<keyword evidence="2" id="KW-0677">Repeat</keyword>
<dbReference type="AlphaFoldDB" id="A0AA88WL60"/>
<dbReference type="SMART" id="SM00612">
    <property type="entry name" value="Kelch"/>
    <property type="match status" value="2"/>
</dbReference>
<dbReference type="Pfam" id="PF00646">
    <property type="entry name" value="F-box"/>
    <property type="match status" value="1"/>
</dbReference>
<dbReference type="Proteomes" id="UP001188597">
    <property type="component" value="Unassembled WGS sequence"/>
</dbReference>
<protein>
    <recommendedName>
        <fullName evidence="3">F-box domain-containing protein</fullName>
    </recommendedName>
</protein>
<evidence type="ECO:0000313" key="5">
    <source>
        <dbReference type="Proteomes" id="UP001188597"/>
    </source>
</evidence>
<dbReference type="InterPro" id="IPR006652">
    <property type="entry name" value="Kelch_1"/>
</dbReference>
<keyword evidence="1" id="KW-0880">Kelch repeat</keyword>
<dbReference type="InterPro" id="IPR057499">
    <property type="entry name" value="Kelch_FKB95"/>
</dbReference>
<keyword evidence="5" id="KW-1185">Reference proteome</keyword>
<proteinExistence type="predicted"/>
<dbReference type="Gene3D" id="2.120.10.80">
    <property type="entry name" value="Kelch-type beta propeller"/>
    <property type="match status" value="1"/>
</dbReference>
<name>A0AA88WL60_9ASTE</name>